<dbReference type="Pfam" id="PF00905">
    <property type="entry name" value="Transpeptidase"/>
    <property type="match status" value="1"/>
</dbReference>
<dbReference type="EMBL" id="JACOQG010000001">
    <property type="protein sequence ID" value="MBC5778131.1"/>
    <property type="molecule type" value="Genomic_DNA"/>
</dbReference>
<dbReference type="Gene3D" id="3.40.710.10">
    <property type="entry name" value="DD-peptidase/beta-lactamase superfamily"/>
    <property type="match status" value="1"/>
</dbReference>
<comment type="subcellular location">
    <subcellularLocation>
        <location evidence="2">Cell membrane</location>
    </subcellularLocation>
    <subcellularLocation>
        <location evidence="1">Membrane</location>
        <topology evidence="1">Single-pass membrane protein</topology>
    </subcellularLocation>
</comment>
<gene>
    <name evidence="19" type="ORF">H8Z82_00305</name>
</gene>
<evidence type="ECO:0000256" key="5">
    <source>
        <dbReference type="ARBA" id="ARBA00012865"/>
    </source>
</evidence>
<dbReference type="Proteomes" id="UP000649826">
    <property type="component" value="Unassembled WGS sequence"/>
</dbReference>
<reference evidence="19 20" key="1">
    <citation type="submission" date="2020-08" db="EMBL/GenBank/DDBJ databases">
        <title>Genome public.</title>
        <authorList>
            <person name="Liu C."/>
            <person name="Sun Q."/>
        </authorList>
    </citation>
    <scope>NUCLEOTIDE SEQUENCE [LARGE SCALE GENOMIC DNA]</scope>
    <source>
        <strain evidence="19 20">M29</strain>
    </source>
</reference>
<keyword evidence="13" id="KW-0472">Membrane</keyword>
<evidence type="ECO:0000259" key="18">
    <source>
        <dbReference type="Pfam" id="PF03717"/>
    </source>
</evidence>
<keyword evidence="9 16" id="KW-0378">Hydrolase</keyword>
<dbReference type="InterPro" id="IPR001460">
    <property type="entry name" value="PCN-bd_Tpept"/>
</dbReference>
<dbReference type="Gene3D" id="3.90.1310.10">
    <property type="entry name" value="Penicillin-binding protein 2a (Domain 2)"/>
    <property type="match status" value="2"/>
</dbReference>
<keyword evidence="11" id="KW-0573">Peptidoglycan synthesis</keyword>
<evidence type="ECO:0000256" key="8">
    <source>
        <dbReference type="ARBA" id="ARBA00022729"/>
    </source>
</evidence>
<proteinExistence type="inferred from homology"/>
<dbReference type="PANTHER" id="PTHR30627">
    <property type="entry name" value="PEPTIDOGLYCAN D,D-TRANSPEPTIDASE"/>
    <property type="match status" value="1"/>
</dbReference>
<feature type="domain" description="Penicillin-binding protein transpeptidase" evidence="17">
    <location>
        <begin position="624"/>
        <end position="942"/>
    </location>
</feature>
<evidence type="ECO:0000256" key="16">
    <source>
        <dbReference type="RuleBase" id="RU361140"/>
    </source>
</evidence>
<keyword evidence="8" id="KW-0732">Signal</keyword>
<dbReference type="SUPFAM" id="SSF56601">
    <property type="entry name" value="beta-lactamase/transpeptidase-like"/>
    <property type="match status" value="1"/>
</dbReference>
<feature type="domain" description="Penicillin-binding protein dimerisation" evidence="18">
    <location>
        <begin position="60"/>
        <end position="335"/>
    </location>
</feature>
<comment type="caution">
    <text evidence="19">The sequence shown here is derived from an EMBL/GenBank/DDBJ whole genome shotgun (WGS) entry which is preliminary data.</text>
</comment>
<evidence type="ECO:0000256" key="4">
    <source>
        <dbReference type="ARBA" id="ARBA00007898"/>
    </source>
</evidence>
<evidence type="ECO:0000256" key="11">
    <source>
        <dbReference type="ARBA" id="ARBA00022984"/>
    </source>
</evidence>
<dbReference type="InterPro" id="IPR005311">
    <property type="entry name" value="PBP_dimer"/>
</dbReference>
<dbReference type="PANTHER" id="PTHR30627:SF2">
    <property type="entry name" value="PEPTIDOGLYCAN D,D-TRANSPEPTIDASE MRDA"/>
    <property type="match status" value="1"/>
</dbReference>
<evidence type="ECO:0000256" key="13">
    <source>
        <dbReference type="ARBA" id="ARBA00023136"/>
    </source>
</evidence>
<dbReference type="InterPro" id="IPR002137">
    <property type="entry name" value="Beta-lactam_class-D_AS"/>
</dbReference>
<sequence length="965" mass="107274">MGTKIKRFIKKIRIKRTTILIVVFVLMSGILVKQLFELQIIQGQDYISKFESRITKKRAINSTRGNIFDRNGEELASNVLAYSVTFEDNGTYDTTRQKNLTLNGVAYRVLKILEHNGDSISRDFHIVLDDSGNYVFDVDEGFTLDRFRADIYGQALIDNLTEKQKSATADEMMEYLTGKSGFSIALYGEDAYTKEELEAYDLPEELSKQEILDLAIMRYELSTNSFKKYMAVTIATNVSEQSVAAIKENQTELQGIDIVEDSVRKYIDDPSLGPILGYTGRASSEELTELRKKNPEYANDAIVGKVGIEKYMETTLQGTDGEETVTVDNLGKVLKIDDSTRVEPVAGNDVYLTVDSKWQSAIYQILKQRVAGILLSKIEATKTYDYSVNNAAQIKIPIYDVYNALISNSVIDIRKFSEDTASDTEKNLYAKFQQKQQQVFDIITNRLTEENPPALKDENDQVQEYLTYICNDLLRDTLGVISKNAIDTADATYKAWSQDESISLKDYLTYATGQNWIDISKISSEGEYLDSEEAYKALTDYIITYLKTDNSFSKLLYKYMLQEDTISGREICLVLYDQGILSKDDGMYDSLASGTMTAYDFMVNKIYTLEIEPAQLALEPCSASAVITDVKTGDVLACVSYPGYNNNLLVNDMDTDYYAKLSMDQSSPFFNKATQQTTAPGSTFKILSTIAGMSEGVIDDSTYIECTGSFDLVTPPINCWNINGHGPIEIREAIEQSCNYYFNMVGFKLGQDGEGNFSENRSLAVLQKYASLIGLDKKTGIEITESSPHVSDSLAVPSYIGQGTNAYTTSQLARYATAIATSGTVYDLTLLGKLTDSRGNTLKEYEPDVINTLDVDSGVWADIHDGMYRVVQTHKQFDGLGMDVSGKTGTAEVDGVYHPNHGMFVGYAPSTDPQYAIAVRIENGYTSGNACLAAADIFKYIFELTDEGNILTGVASSDTSDTSND</sequence>
<accession>A0ABR7IDV3</accession>
<evidence type="ECO:0000256" key="2">
    <source>
        <dbReference type="ARBA" id="ARBA00004236"/>
    </source>
</evidence>
<comment type="similarity">
    <text evidence="3">Belongs to the transpeptidase family.</text>
</comment>
<dbReference type="InterPro" id="IPR012338">
    <property type="entry name" value="Beta-lactam/transpept-like"/>
</dbReference>
<dbReference type="SUPFAM" id="SSF56519">
    <property type="entry name" value="Penicillin binding protein dimerisation domain"/>
    <property type="match status" value="1"/>
</dbReference>
<evidence type="ECO:0000256" key="15">
    <source>
        <dbReference type="ARBA" id="ARBA00023316"/>
    </source>
</evidence>
<evidence type="ECO:0000256" key="7">
    <source>
        <dbReference type="ARBA" id="ARBA00022692"/>
    </source>
</evidence>
<name>A0ABR7IDV3_9FIRM</name>
<evidence type="ECO:0000313" key="19">
    <source>
        <dbReference type="EMBL" id="MBC5778131.1"/>
    </source>
</evidence>
<keyword evidence="12" id="KW-1133">Transmembrane helix</keyword>
<keyword evidence="6" id="KW-1003">Cell membrane</keyword>
<protein>
    <recommendedName>
        <fullName evidence="5 16">Beta-lactamase</fullName>
        <ecNumber evidence="5 16">3.5.2.6</ecNumber>
    </recommendedName>
</protein>
<evidence type="ECO:0000256" key="9">
    <source>
        <dbReference type="ARBA" id="ARBA00022801"/>
    </source>
</evidence>
<dbReference type="InterPro" id="IPR036138">
    <property type="entry name" value="PBP_dimer_sf"/>
</dbReference>
<comment type="similarity">
    <text evidence="4 16">Belongs to the class-D beta-lactamase family.</text>
</comment>
<dbReference type="EC" id="3.5.2.6" evidence="5 16"/>
<dbReference type="InterPro" id="IPR050515">
    <property type="entry name" value="Beta-lactam/transpept"/>
</dbReference>
<dbReference type="PROSITE" id="PS00337">
    <property type="entry name" value="BETA_LACTAMASE_D"/>
    <property type="match status" value="1"/>
</dbReference>
<keyword evidence="7" id="KW-0812">Transmembrane</keyword>
<keyword evidence="20" id="KW-1185">Reference proteome</keyword>
<keyword evidence="10" id="KW-0133">Cell shape</keyword>
<organism evidence="19 20">
    <name type="scientific">Blautia difficilis</name>
    <dbReference type="NCBI Taxonomy" id="2763027"/>
    <lineage>
        <taxon>Bacteria</taxon>
        <taxon>Bacillati</taxon>
        <taxon>Bacillota</taxon>
        <taxon>Clostridia</taxon>
        <taxon>Lachnospirales</taxon>
        <taxon>Lachnospiraceae</taxon>
        <taxon>Blautia</taxon>
    </lineage>
</organism>
<evidence type="ECO:0000313" key="20">
    <source>
        <dbReference type="Proteomes" id="UP000649826"/>
    </source>
</evidence>
<evidence type="ECO:0000256" key="12">
    <source>
        <dbReference type="ARBA" id="ARBA00022989"/>
    </source>
</evidence>
<keyword evidence="15" id="KW-0961">Cell wall biogenesis/degradation</keyword>
<keyword evidence="14 16" id="KW-0046">Antibiotic resistance</keyword>
<evidence type="ECO:0000256" key="3">
    <source>
        <dbReference type="ARBA" id="ARBA00007171"/>
    </source>
</evidence>
<evidence type="ECO:0000256" key="6">
    <source>
        <dbReference type="ARBA" id="ARBA00022475"/>
    </source>
</evidence>
<comment type="catalytic activity">
    <reaction evidence="16">
        <text>a beta-lactam + H2O = a substituted beta-amino acid</text>
        <dbReference type="Rhea" id="RHEA:20401"/>
        <dbReference type="ChEBI" id="CHEBI:15377"/>
        <dbReference type="ChEBI" id="CHEBI:35627"/>
        <dbReference type="ChEBI" id="CHEBI:140347"/>
        <dbReference type="EC" id="3.5.2.6"/>
    </reaction>
</comment>
<evidence type="ECO:0000259" key="17">
    <source>
        <dbReference type="Pfam" id="PF00905"/>
    </source>
</evidence>
<dbReference type="Pfam" id="PF03717">
    <property type="entry name" value="PBP_dimer"/>
    <property type="match status" value="1"/>
</dbReference>
<evidence type="ECO:0000256" key="1">
    <source>
        <dbReference type="ARBA" id="ARBA00004167"/>
    </source>
</evidence>
<evidence type="ECO:0000256" key="10">
    <source>
        <dbReference type="ARBA" id="ARBA00022960"/>
    </source>
</evidence>
<evidence type="ECO:0000256" key="14">
    <source>
        <dbReference type="ARBA" id="ARBA00023251"/>
    </source>
</evidence>